<gene>
    <name evidence="6" type="ORF">TTRE_0000642901</name>
</gene>
<dbReference type="InterPro" id="IPR019872">
    <property type="entry name" value="Sec-tRNA_Se_transferase"/>
</dbReference>
<evidence type="ECO:0000256" key="3">
    <source>
        <dbReference type="ARBA" id="ARBA00022898"/>
    </source>
</evidence>
<organism evidence="6 7">
    <name type="scientific">Trichuris trichiura</name>
    <name type="common">Whipworm</name>
    <name type="synonym">Trichocephalus trichiurus</name>
    <dbReference type="NCBI Taxonomy" id="36087"/>
    <lineage>
        <taxon>Eukaryota</taxon>
        <taxon>Metazoa</taxon>
        <taxon>Ecdysozoa</taxon>
        <taxon>Nematoda</taxon>
        <taxon>Enoplea</taxon>
        <taxon>Dorylaimia</taxon>
        <taxon>Trichinellida</taxon>
        <taxon>Trichuridae</taxon>
        <taxon>Trichuris</taxon>
    </lineage>
</organism>
<dbReference type="Gene3D" id="1.10.10.2160">
    <property type="match status" value="1"/>
</dbReference>
<dbReference type="GO" id="GO:0098621">
    <property type="term" value="F:O-phosphoseryl-tRNA(Sec) selenium transferase activity"/>
    <property type="evidence" value="ECO:0007669"/>
    <property type="project" value="InterPro"/>
</dbReference>
<accession>A0A077ZCL6</accession>
<reference evidence="6" key="2">
    <citation type="submission" date="2014-03" db="EMBL/GenBank/DDBJ databases">
        <title>The whipworm genome and dual-species transcriptomics of an intimate host-pathogen interaction.</title>
        <authorList>
            <person name="Foth B.J."/>
            <person name="Tsai I.J."/>
            <person name="Reid A.J."/>
            <person name="Bancroft A.J."/>
            <person name="Nichol S."/>
            <person name="Tracey A."/>
            <person name="Holroyd N."/>
            <person name="Cotton J.A."/>
            <person name="Stanley E.J."/>
            <person name="Zarowiecki M."/>
            <person name="Liu J.Z."/>
            <person name="Huckvale T."/>
            <person name="Cooper P.J."/>
            <person name="Grencis R.K."/>
            <person name="Berriman M."/>
        </authorList>
    </citation>
    <scope>NUCLEOTIDE SEQUENCE [LARGE SCALE GENOMIC DNA]</scope>
</reference>
<keyword evidence="3" id="KW-0663">Pyridoxal phosphate</keyword>
<evidence type="ECO:0000256" key="5">
    <source>
        <dbReference type="ARBA" id="ARBA00023266"/>
    </source>
</evidence>
<evidence type="ECO:0000256" key="1">
    <source>
        <dbReference type="ARBA" id="ARBA00001933"/>
    </source>
</evidence>
<dbReference type="GO" id="GO:0000049">
    <property type="term" value="F:tRNA binding"/>
    <property type="evidence" value="ECO:0007669"/>
    <property type="project" value="TreeGrafter"/>
</dbReference>
<protein>
    <submittedName>
        <fullName evidence="6">SLA LP auto ag domain containing protein</fullName>
    </submittedName>
</protein>
<dbReference type="AlphaFoldDB" id="A0A077ZCL6"/>
<dbReference type="STRING" id="36087.A0A077ZCL6"/>
<keyword evidence="2" id="KW-0808">Transferase</keyword>
<evidence type="ECO:0000313" key="7">
    <source>
        <dbReference type="Proteomes" id="UP000030665"/>
    </source>
</evidence>
<dbReference type="OrthoDB" id="10263545at2759"/>
<dbReference type="SUPFAM" id="SSF53383">
    <property type="entry name" value="PLP-dependent transferases"/>
    <property type="match status" value="1"/>
</dbReference>
<keyword evidence="5" id="KW-0711">Selenium</keyword>
<name>A0A077ZCL6_TRITR</name>
<evidence type="ECO:0000256" key="2">
    <source>
        <dbReference type="ARBA" id="ARBA00022679"/>
    </source>
</evidence>
<reference evidence="6" key="1">
    <citation type="submission" date="2014-01" db="EMBL/GenBank/DDBJ databases">
        <authorList>
            <person name="Aslett M."/>
        </authorList>
    </citation>
    <scope>NUCLEOTIDE SEQUENCE</scope>
</reference>
<proteinExistence type="predicted"/>
<dbReference type="Pfam" id="PF05889">
    <property type="entry name" value="SepSecS"/>
    <property type="match status" value="1"/>
</dbReference>
<dbReference type="InterPro" id="IPR008829">
    <property type="entry name" value="SepSecS/SepCysS"/>
</dbReference>
<dbReference type="PANTHER" id="PTHR12944">
    <property type="entry name" value="SOLUBLE LIVER ANTIGEN/LIVER PANCREAS ANTIGEN"/>
    <property type="match status" value="1"/>
</dbReference>
<dbReference type="InterPro" id="IPR015424">
    <property type="entry name" value="PyrdxlP-dep_Trfase"/>
</dbReference>
<comment type="cofactor">
    <cofactor evidence="1">
        <name>pyridoxal 5'-phosphate</name>
        <dbReference type="ChEBI" id="CHEBI:597326"/>
    </cofactor>
</comment>
<dbReference type="Proteomes" id="UP000030665">
    <property type="component" value="Unassembled WGS sequence"/>
</dbReference>
<dbReference type="EMBL" id="HG806270">
    <property type="protein sequence ID" value="CDW58126.1"/>
    <property type="molecule type" value="Genomic_DNA"/>
</dbReference>
<dbReference type="PANTHER" id="PTHR12944:SF2">
    <property type="entry name" value="O-PHOSPHOSERYL-TRNA(SEC) SELENIUM TRANSFERASE"/>
    <property type="match status" value="1"/>
</dbReference>
<evidence type="ECO:0000313" key="6">
    <source>
        <dbReference type="EMBL" id="CDW58126.1"/>
    </source>
</evidence>
<sequence>METEFWTTLTDLLGKSNSERAHDSSRCREKKILQLLRHKKIPDEPWDDVTIEYFFGKLSAMDSNNFVGNMGVGEREGRVYSNLVAQRHYR</sequence>
<dbReference type="GO" id="GO:0001514">
    <property type="term" value="P:selenocysteine incorporation"/>
    <property type="evidence" value="ECO:0007669"/>
    <property type="project" value="TreeGrafter"/>
</dbReference>
<dbReference type="GO" id="GO:0001717">
    <property type="term" value="P:conversion of seryl-tRNAsec to selenocys-tRNAsec"/>
    <property type="evidence" value="ECO:0007669"/>
    <property type="project" value="InterPro"/>
</dbReference>
<evidence type="ECO:0000256" key="4">
    <source>
        <dbReference type="ARBA" id="ARBA00022917"/>
    </source>
</evidence>
<keyword evidence="7" id="KW-1185">Reference proteome</keyword>
<keyword evidence="4" id="KW-0648">Protein biosynthesis</keyword>